<proteinExistence type="predicted"/>
<evidence type="ECO:0008006" key="5">
    <source>
        <dbReference type="Google" id="ProtNLM"/>
    </source>
</evidence>
<dbReference type="SUPFAM" id="SSF48371">
    <property type="entry name" value="ARM repeat"/>
    <property type="match status" value="1"/>
</dbReference>
<feature type="region of interest" description="Disordered" evidence="2">
    <location>
        <begin position="183"/>
        <end position="205"/>
    </location>
</feature>
<dbReference type="Proteomes" id="UP000230423">
    <property type="component" value="Unassembled WGS sequence"/>
</dbReference>
<dbReference type="GO" id="GO:0005737">
    <property type="term" value="C:cytoplasm"/>
    <property type="evidence" value="ECO:0007669"/>
    <property type="project" value="TreeGrafter"/>
</dbReference>
<dbReference type="GO" id="GO:0005634">
    <property type="term" value="C:nucleus"/>
    <property type="evidence" value="ECO:0007669"/>
    <property type="project" value="TreeGrafter"/>
</dbReference>
<accession>A0A2G9UDF2</accession>
<dbReference type="PANTHER" id="PTHR23346:SF19">
    <property type="entry name" value="PROTEASOME ADAPTER AND SCAFFOLD PROTEIN ECM29"/>
    <property type="match status" value="1"/>
</dbReference>
<dbReference type="AlphaFoldDB" id="A0A2G9UDF2"/>
<evidence type="ECO:0000256" key="1">
    <source>
        <dbReference type="ARBA" id="ARBA00022737"/>
    </source>
</evidence>
<dbReference type="InterPro" id="IPR011989">
    <property type="entry name" value="ARM-like"/>
</dbReference>
<dbReference type="Gene3D" id="1.25.10.10">
    <property type="entry name" value="Leucine-rich Repeat Variant"/>
    <property type="match status" value="1"/>
</dbReference>
<reference evidence="3 4" key="1">
    <citation type="submission" date="2015-09" db="EMBL/GenBank/DDBJ databases">
        <title>Draft genome of the parasitic nematode Teladorsagia circumcincta isolate WARC Sus (inbred).</title>
        <authorList>
            <person name="Mitreva M."/>
        </authorList>
    </citation>
    <scope>NUCLEOTIDE SEQUENCE [LARGE SCALE GENOMIC DNA]</scope>
    <source>
        <strain evidence="3 4">S</strain>
    </source>
</reference>
<organism evidence="3 4">
    <name type="scientific">Teladorsagia circumcincta</name>
    <name type="common">Brown stomach worm</name>
    <name type="synonym">Ostertagia circumcincta</name>
    <dbReference type="NCBI Taxonomy" id="45464"/>
    <lineage>
        <taxon>Eukaryota</taxon>
        <taxon>Metazoa</taxon>
        <taxon>Ecdysozoa</taxon>
        <taxon>Nematoda</taxon>
        <taxon>Chromadorea</taxon>
        <taxon>Rhabditida</taxon>
        <taxon>Rhabditina</taxon>
        <taxon>Rhabditomorpha</taxon>
        <taxon>Strongyloidea</taxon>
        <taxon>Trichostrongylidae</taxon>
        <taxon>Teladorsagia</taxon>
    </lineage>
</organism>
<gene>
    <name evidence="3" type="ORF">TELCIR_09947</name>
</gene>
<dbReference type="InterPro" id="IPR016024">
    <property type="entry name" value="ARM-type_fold"/>
</dbReference>
<name>A0A2G9UDF2_TELCI</name>
<sequence length="354" mass="39111">METCQHVVRGDEASKKRQEEWSDLWNEIVPSTEAAVRMYREEIISFVVDVLQNNDVWSVRAQAARMLTETTKHLQDRLQGADAETLVSASLLASLLPMLSGRIWPGKEDLLNAVGTIFSCAGPSLRKNWAENEVFAVLSREASKRKKEYASAGLLACALFSRSLPYPKGTQWLLDKVSDNVRKTLDPSEDGDQSDEEQNSTTTKEARLSEFVSQNMSALAKAVGAFAEGKDAAPAIDALCSYLTSPALFWKAKQTLAVSLLDLSGSWQPQSPAEGSKLVEALLAAAEEMMGQQRKTIAMQCIAVISKMAQRKEFFAIQWDQIKTKWETSRVVQETGLFDDLANLNLGAVSEVEQ</sequence>
<dbReference type="OrthoDB" id="16066at2759"/>
<keyword evidence="1" id="KW-0677">Repeat</keyword>
<protein>
    <recommendedName>
        <fullName evidence="5">HEAT repeat protein</fullName>
    </recommendedName>
</protein>
<feature type="compositionally biased region" description="Acidic residues" evidence="2">
    <location>
        <begin position="187"/>
        <end position="198"/>
    </location>
</feature>
<dbReference type="PANTHER" id="PTHR23346">
    <property type="entry name" value="TRANSLATIONAL ACTIVATOR GCN1-RELATED"/>
    <property type="match status" value="1"/>
</dbReference>
<dbReference type="GO" id="GO:0060090">
    <property type="term" value="F:molecular adaptor activity"/>
    <property type="evidence" value="ECO:0007669"/>
    <property type="project" value="TreeGrafter"/>
</dbReference>
<evidence type="ECO:0000313" key="3">
    <source>
        <dbReference type="EMBL" id="PIO68267.1"/>
    </source>
</evidence>
<dbReference type="EMBL" id="KZ347177">
    <property type="protein sequence ID" value="PIO68267.1"/>
    <property type="molecule type" value="Genomic_DNA"/>
</dbReference>
<dbReference type="GO" id="GO:0036503">
    <property type="term" value="P:ERAD pathway"/>
    <property type="evidence" value="ECO:0007669"/>
    <property type="project" value="TreeGrafter"/>
</dbReference>
<evidence type="ECO:0000313" key="4">
    <source>
        <dbReference type="Proteomes" id="UP000230423"/>
    </source>
</evidence>
<keyword evidence="4" id="KW-1185">Reference proteome</keyword>
<evidence type="ECO:0000256" key="2">
    <source>
        <dbReference type="SAM" id="MobiDB-lite"/>
    </source>
</evidence>